<dbReference type="Pfam" id="PF04402">
    <property type="entry name" value="SIMPL"/>
    <property type="match status" value="1"/>
</dbReference>
<feature type="chain" id="PRO_5037505575" evidence="1">
    <location>
        <begin position="23"/>
        <end position="240"/>
    </location>
</feature>
<keyword evidence="1" id="KW-0732">Signal</keyword>
<dbReference type="Proteomes" id="UP000782610">
    <property type="component" value="Unassembled WGS sequence"/>
</dbReference>
<name>A0A933L0F7_9HYPH</name>
<comment type="caution">
    <text evidence="2">The sequence shown here is derived from an EMBL/GenBank/DDBJ whole genome shotgun (WGS) entry which is preliminary data.</text>
</comment>
<dbReference type="GO" id="GO:0006974">
    <property type="term" value="P:DNA damage response"/>
    <property type="evidence" value="ECO:0007669"/>
    <property type="project" value="TreeGrafter"/>
</dbReference>
<evidence type="ECO:0000313" key="2">
    <source>
        <dbReference type="EMBL" id="MBI4920306.1"/>
    </source>
</evidence>
<dbReference type="EMBL" id="JACRAF010000004">
    <property type="protein sequence ID" value="MBI4920306.1"/>
    <property type="molecule type" value="Genomic_DNA"/>
</dbReference>
<sequence length="240" mass="24565">MRLLTALIPLTLAAALSSPAFAAGSMQITGHGEIMAAPDTAYVTSGVTSQGTTAREALDANTADMSAVIAALKAAGIDSADIQTSGFSVSPNYVYSDARDANGYQLPPKIVGYTVSNGVTVHVRDLASLGAVLDQAVTVGANTISGITFAVEDPAGLYNEARKAAFADAKGKADLYAEAAGVELGALALISEQLGGGQPQPYMFKAEVAMADRSAPVPIEAGQLTFTIDVNVNWDLEPGR</sequence>
<dbReference type="Gene3D" id="3.30.70.2970">
    <property type="entry name" value="Protein of unknown function (DUF541), domain 2"/>
    <property type="match status" value="1"/>
</dbReference>
<dbReference type="InterPro" id="IPR007497">
    <property type="entry name" value="SIMPL/DUF541"/>
</dbReference>
<evidence type="ECO:0000256" key="1">
    <source>
        <dbReference type="SAM" id="SignalP"/>
    </source>
</evidence>
<accession>A0A933L0F7</accession>
<dbReference type="AlphaFoldDB" id="A0A933L0F7"/>
<gene>
    <name evidence="2" type="ORF">HY834_01030</name>
</gene>
<proteinExistence type="predicted"/>
<dbReference type="PANTHER" id="PTHR34387">
    <property type="entry name" value="SLR1258 PROTEIN"/>
    <property type="match status" value="1"/>
</dbReference>
<dbReference type="InterPro" id="IPR052022">
    <property type="entry name" value="26kDa_periplasmic_antigen"/>
</dbReference>
<dbReference type="Gene3D" id="3.30.110.170">
    <property type="entry name" value="Protein of unknown function (DUF541), domain 1"/>
    <property type="match status" value="1"/>
</dbReference>
<feature type="signal peptide" evidence="1">
    <location>
        <begin position="1"/>
        <end position="22"/>
    </location>
</feature>
<reference evidence="2" key="1">
    <citation type="submission" date="2020-07" db="EMBL/GenBank/DDBJ databases">
        <title>Huge and variable diversity of episymbiotic CPR bacteria and DPANN archaea in groundwater ecosystems.</title>
        <authorList>
            <person name="He C.Y."/>
            <person name="Keren R."/>
            <person name="Whittaker M."/>
            <person name="Farag I.F."/>
            <person name="Doudna J."/>
            <person name="Cate J.H.D."/>
            <person name="Banfield J.F."/>
        </authorList>
    </citation>
    <scope>NUCLEOTIDE SEQUENCE</scope>
    <source>
        <strain evidence="2">NC_groundwater_1586_Pr3_B-0.1um_66_15</strain>
    </source>
</reference>
<dbReference type="PANTHER" id="PTHR34387:SF1">
    <property type="entry name" value="PERIPLASMIC IMMUNOGENIC PROTEIN"/>
    <property type="match status" value="1"/>
</dbReference>
<protein>
    <submittedName>
        <fullName evidence="2">SIMPL domain-containing protein</fullName>
    </submittedName>
</protein>
<evidence type="ECO:0000313" key="3">
    <source>
        <dbReference type="Proteomes" id="UP000782610"/>
    </source>
</evidence>
<organism evidence="2 3">
    <name type="scientific">Devosia nanyangense</name>
    <dbReference type="NCBI Taxonomy" id="1228055"/>
    <lineage>
        <taxon>Bacteria</taxon>
        <taxon>Pseudomonadati</taxon>
        <taxon>Pseudomonadota</taxon>
        <taxon>Alphaproteobacteria</taxon>
        <taxon>Hyphomicrobiales</taxon>
        <taxon>Devosiaceae</taxon>
        <taxon>Devosia</taxon>
    </lineage>
</organism>